<gene>
    <name evidence="3" type="ORF">KUV26_19060</name>
</gene>
<comment type="caution">
    <text evidence="3">The sequence shown here is derived from an EMBL/GenBank/DDBJ whole genome shotgun (WGS) entry which is preliminary data.</text>
</comment>
<organism evidence="3 4">
    <name type="scientific">Leisingera daeponensis</name>
    <dbReference type="NCBI Taxonomy" id="405746"/>
    <lineage>
        <taxon>Bacteria</taxon>
        <taxon>Pseudomonadati</taxon>
        <taxon>Pseudomonadota</taxon>
        <taxon>Alphaproteobacteria</taxon>
        <taxon>Rhodobacterales</taxon>
        <taxon>Roseobacteraceae</taxon>
        <taxon>Leisingera</taxon>
    </lineage>
</organism>
<dbReference type="PANTHER" id="PTHR30386">
    <property type="entry name" value="MEMBRANE FUSION SUBUNIT OF EMRAB-TOLC MULTIDRUG EFFLUX PUMP"/>
    <property type="match status" value="1"/>
</dbReference>
<sequence>MTSYISRAAVVNAPIISVKSPFDGALMSDALAPATPVLPATAIVELQASRSSRTELARLEARIGILSREETSISREIAALTRLDQQLLVRMGQVQTLARQVLEAQLSGLRGELAAARERQERLARDAERLGRLSDNGSVPQTQADTAVSLAAEANGEVIRLAAAVEETVRSMAGIKDGILPGLGTEDGSYARQRRDEVAIRLADLKGRKARAAAQRAGLLQEAEALRKEVDRFDRFAPQLPTGTVVWSATPAKGAVIASGDEVLQLLDCSRRFVEVFVHETAFEAIRPGDTARVRLRGSDQSFHATVEALRGAGSQRATGLLAAEPENLTEGSLSVMLRLAPADVAKAGVAQNFCDVGRTAEVRFDRGFGSMLTVAGLWFEELLRGIAPPLAGALSPEEGGPPDAG</sequence>
<accession>A0ABS7NN08</accession>
<dbReference type="Proteomes" id="UP000766629">
    <property type="component" value="Unassembled WGS sequence"/>
</dbReference>
<dbReference type="EMBL" id="JAHVJA010000011">
    <property type="protein sequence ID" value="MBY6141546.1"/>
    <property type="molecule type" value="Genomic_DNA"/>
</dbReference>
<feature type="coiled-coil region" evidence="2">
    <location>
        <begin position="202"/>
        <end position="229"/>
    </location>
</feature>
<reference evidence="3 4" key="1">
    <citation type="submission" date="2021-06" db="EMBL/GenBank/DDBJ databases">
        <title>50 bacteria genomes isolated from Dapeng, Shenzhen, China.</title>
        <authorList>
            <person name="Zheng W."/>
            <person name="Yu S."/>
            <person name="Huang Y."/>
        </authorList>
    </citation>
    <scope>NUCLEOTIDE SEQUENCE [LARGE SCALE GENOMIC DNA]</scope>
    <source>
        <strain evidence="3 4">DP1N14-2</strain>
    </source>
</reference>
<dbReference type="Gene3D" id="2.40.30.170">
    <property type="match status" value="1"/>
</dbReference>
<protein>
    <submittedName>
        <fullName evidence="3">HlyD family efflux transporter periplasmic adaptor subunit</fullName>
    </submittedName>
</protein>
<proteinExistence type="predicted"/>
<dbReference type="InterPro" id="IPR050739">
    <property type="entry name" value="MFP"/>
</dbReference>
<dbReference type="PANTHER" id="PTHR30386:SF19">
    <property type="entry name" value="MULTIDRUG EXPORT PROTEIN EMRA-RELATED"/>
    <property type="match status" value="1"/>
</dbReference>
<evidence type="ECO:0000313" key="3">
    <source>
        <dbReference type="EMBL" id="MBY6141546.1"/>
    </source>
</evidence>
<comment type="subcellular location">
    <subcellularLocation>
        <location evidence="1">Cell envelope</location>
    </subcellularLocation>
</comment>
<keyword evidence="2" id="KW-0175">Coiled coil</keyword>
<dbReference type="RefSeq" id="WP_222509580.1">
    <property type="nucleotide sequence ID" value="NZ_JAHVJA010000011.1"/>
</dbReference>
<evidence type="ECO:0000256" key="1">
    <source>
        <dbReference type="ARBA" id="ARBA00004196"/>
    </source>
</evidence>
<evidence type="ECO:0000256" key="2">
    <source>
        <dbReference type="SAM" id="Coils"/>
    </source>
</evidence>
<evidence type="ECO:0000313" key="4">
    <source>
        <dbReference type="Proteomes" id="UP000766629"/>
    </source>
</evidence>
<feature type="coiled-coil region" evidence="2">
    <location>
        <begin position="99"/>
        <end position="133"/>
    </location>
</feature>
<keyword evidence="4" id="KW-1185">Reference proteome</keyword>
<name>A0ABS7NN08_9RHOB</name>